<sequence length="91" mass="10046">FPFAKVVSLAGSGSASFLLTTTCLVKMKANLEETPYLVDKGKESRWQFSLAYAQLSSLLAPAQQLLDISRRPKQQRTPALETRPCPYACLP</sequence>
<dbReference type="AlphaFoldDB" id="A0A699YSP9"/>
<dbReference type="Pfam" id="PF25400">
    <property type="entry name" value="PH_FAN"/>
    <property type="match status" value="1"/>
</dbReference>
<proteinExistence type="predicted"/>
<dbReference type="Proteomes" id="UP000485058">
    <property type="component" value="Unassembled WGS sequence"/>
</dbReference>
<accession>A0A699YSP9</accession>
<feature type="non-terminal residue" evidence="2">
    <location>
        <position position="1"/>
    </location>
</feature>
<organism evidence="2 3">
    <name type="scientific">Haematococcus lacustris</name>
    <name type="common">Green alga</name>
    <name type="synonym">Haematococcus pluvialis</name>
    <dbReference type="NCBI Taxonomy" id="44745"/>
    <lineage>
        <taxon>Eukaryota</taxon>
        <taxon>Viridiplantae</taxon>
        <taxon>Chlorophyta</taxon>
        <taxon>core chlorophytes</taxon>
        <taxon>Chlorophyceae</taxon>
        <taxon>CS clade</taxon>
        <taxon>Chlamydomonadales</taxon>
        <taxon>Haematococcaceae</taxon>
        <taxon>Haematococcus</taxon>
    </lineage>
</organism>
<evidence type="ECO:0000259" key="1">
    <source>
        <dbReference type="Pfam" id="PF25400"/>
    </source>
</evidence>
<dbReference type="EMBL" id="BLLF01000519">
    <property type="protein sequence ID" value="GFH12601.1"/>
    <property type="molecule type" value="Genomic_DNA"/>
</dbReference>
<keyword evidence="3" id="KW-1185">Reference proteome</keyword>
<evidence type="ECO:0000313" key="3">
    <source>
        <dbReference type="Proteomes" id="UP000485058"/>
    </source>
</evidence>
<protein>
    <recommendedName>
        <fullName evidence="1">FAN-like N-terminal PH domain-containing protein</fullName>
    </recommendedName>
</protein>
<feature type="domain" description="FAN-like N-terminal PH" evidence="1">
    <location>
        <begin position="11"/>
        <end position="77"/>
    </location>
</feature>
<gene>
    <name evidence="2" type="ORF">HaLaN_08314</name>
</gene>
<name>A0A699YSP9_HAELA</name>
<dbReference type="InterPro" id="IPR057496">
    <property type="entry name" value="FAN-like_PH"/>
</dbReference>
<comment type="caution">
    <text evidence="2">The sequence shown here is derived from an EMBL/GenBank/DDBJ whole genome shotgun (WGS) entry which is preliminary data.</text>
</comment>
<evidence type="ECO:0000313" key="2">
    <source>
        <dbReference type="EMBL" id="GFH12601.1"/>
    </source>
</evidence>
<reference evidence="2 3" key="1">
    <citation type="submission" date="2020-02" db="EMBL/GenBank/DDBJ databases">
        <title>Draft genome sequence of Haematococcus lacustris strain NIES-144.</title>
        <authorList>
            <person name="Morimoto D."/>
            <person name="Nakagawa S."/>
            <person name="Yoshida T."/>
            <person name="Sawayama S."/>
        </authorList>
    </citation>
    <scope>NUCLEOTIDE SEQUENCE [LARGE SCALE GENOMIC DNA]</scope>
    <source>
        <strain evidence="2 3">NIES-144</strain>
    </source>
</reference>